<dbReference type="Gene3D" id="3.40.50.1240">
    <property type="entry name" value="Phosphoglycerate mutase-like"/>
    <property type="match status" value="1"/>
</dbReference>
<dbReference type="CDD" id="cd07067">
    <property type="entry name" value="HP_PGM_like"/>
    <property type="match status" value="1"/>
</dbReference>
<evidence type="ECO:0000256" key="1">
    <source>
        <dbReference type="ARBA" id="ARBA00022801"/>
    </source>
</evidence>
<dbReference type="SMART" id="SM00855">
    <property type="entry name" value="PGAM"/>
    <property type="match status" value="1"/>
</dbReference>
<dbReference type="AlphaFoldDB" id="A0A318STV0"/>
<keyword evidence="6" id="KW-1185">Reference proteome</keyword>
<dbReference type="OrthoDB" id="9781415at2"/>
<reference evidence="5 6" key="1">
    <citation type="submission" date="2018-06" db="EMBL/GenBank/DDBJ databases">
        <title>Genomic Encyclopedia of Type Strains, Phase III (KMG-III): the genomes of soil and plant-associated and newly described type strains.</title>
        <authorList>
            <person name="Whitman W."/>
        </authorList>
    </citation>
    <scope>NUCLEOTIDE SEQUENCE [LARGE SCALE GENOMIC DNA]</scope>
    <source>
        <strain evidence="5 6">CECT 9025</strain>
    </source>
</reference>
<dbReference type="GO" id="GO:0004331">
    <property type="term" value="F:fructose-2,6-bisphosphate 2-phosphatase activity"/>
    <property type="evidence" value="ECO:0007669"/>
    <property type="project" value="TreeGrafter"/>
</dbReference>
<dbReference type="Proteomes" id="UP000248311">
    <property type="component" value="Unassembled WGS sequence"/>
</dbReference>
<evidence type="ECO:0000313" key="5">
    <source>
        <dbReference type="EMBL" id="PYE84882.1"/>
    </source>
</evidence>
<dbReference type="InterPro" id="IPR051695">
    <property type="entry name" value="Phosphoglycerate_Mutase"/>
</dbReference>
<dbReference type="GO" id="GO:0005829">
    <property type="term" value="C:cytosol"/>
    <property type="evidence" value="ECO:0007669"/>
    <property type="project" value="TreeGrafter"/>
</dbReference>
<evidence type="ECO:0000256" key="3">
    <source>
        <dbReference type="PIRSR" id="PIRSR613078-2"/>
    </source>
</evidence>
<feature type="binding site" evidence="3">
    <location>
        <begin position="13"/>
        <end position="20"/>
    </location>
    <ligand>
        <name>substrate</name>
    </ligand>
</feature>
<feature type="active site" description="Proton donor/acceptor" evidence="2">
    <location>
        <position position="87"/>
    </location>
</feature>
<accession>A0A318STV0</accession>
<proteinExistence type="predicted"/>
<dbReference type="RefSeq" id="WP_146227456.1">
    <property type="nucleotide sequence ID" value="NZ_QJTE01000002.1"/>
</dbReference>
<dbReference type="PANTHER" id="PTHR46517">
    <property type="entry name" value="FRUCTOSE-2,6-BISPHOSPHATASE TIGAR"/>
    <property type="match status" value="1"/>
</dbReference>
<dbReference type="Pfam" id="PF00300">
    <property type="entry name" value="His_Phos_1"/>
    <property type="match status" value="1"/>
</dbReference>
<feature type="region of interest" description="Disordered" evidence="4">
    <location>
        <begin position="96"/>
        <end position="115"/>
    </location>
</feature>
<feature type="binding site" evidence="3">
    <location>
        <position position="63"/>
    </location>
    <ligand>
        <name>substrate</name>
    </ligand>
</feature>
<dbReference type="GO" id="GO:0043456">
    <property type="term" value="P:regulation of pentose-phosphate shunt"/>
    <property type="evidence" value="ECO:0007669"/>
    <property type="project" value="TreeGrafter"/>
</dbReference>
<comment type="caution">
    <text evidence="5">The sequence shown here is derived from an EMBL/GenBank/DDBJ whole genome shotgun (WGS) entry which is preliminary data.</text>
</comment>
<evidence type="ECO:0000256" key="4">
    <source>
        <dbReference type="SAM" id="MobiDB-lite"/>
    </source>
</evidence>
<keyword evidence="1" id="KW-0378">Hydrolase</keyword>
<organism evidence="5 6">
    <name type="scientific">Pseudoroseicyclus aestuarii</name>
    <dbReference type="NCBI Taxonomy" id="1795041"/>
    <lineage>
        <taxon>Bacteria</taxon>
        <taxon>Pseudomonadati</taxon>
        <taxon>Pseudomonadota</taxon>
        <taxon>Alphaproteobacteria</taxon>
        <taxon>Rhodobacterales</taxon>
        <taxon>Paracoccaceae</taxon>
        <taxon>Pseudoroseicyclus</taxon>
    </lineage>
</organism>
<protein>
    <submittedName>
        <fullName evidence="5">Putative phosphoglycerate mutase</fullName>
    </submittedName>
</protein>
<sequence>MIPLFEHSFYFMRHGRTDANARDIVCGQLDLPLDEEGRAQATRSAARLMDYPIAAIWCSPLKRARATAEAAAAVLNLEIREVPDLMERDWGKLDGTDRADLDRDATPPGGESPEDFRTRTLRGLGQVEGPHPVLIVAHAGTSRVIQGELTGGDFDRPLNTEVRHWIKDEDRWTCRTLIPGS</sequence>
<dbReference type="InterPro" id="IPR013078">
    <property type="entry name" value="His_Pase_superF_clade-1"/>
</dbReference>
<gene>
    <name evidence="5" type="ORF">DFP88_102686</name>
</gene>
<dbReference type="GO" id="GO:0045820">
    <property type="term" value="P:negative regulation of glycolytic process"/>
    <property type="evidence" value="ECO:0007669"/>
    <property type="project" value="TreeGrafter"/>
</dbReference>
<dbReference type="SUPFAM" id="SSF53254">
    <property type="entry name" value="Phosphoglycerate mutase-like"/>
    <property type="match status" value="1"/>
</dbReference>
<evidence type="ECO:0000256" key="2">
    <source>
        <dbReference type="PIRSR" id="PIRSR613078-1"/>
    </source>
</evidence>
<feature type="compositionally biased region" description="Basic and acidic residues" evidence="4">
    <location>
        <begin position="96"/>
        <end position="105"/>
    </location>
</feature>
<evidence type="ECO:0000313" key="6">
    <source>
        <dbReference type="Proteomes" id="UP000248311"/>
    </source>
</evidence>
<dbReference type="PANTHER" id="PTHR46517:SF1">
    <property type="entry name" value="FRUCTOSE-2,6-BISPHOSPHATASE TIGAR"/>
    <property type="match status" value="1"/>
</dbReference>
<name>A0A318STV0_9RHOB</name>
<feature type="active site" description="Tele-phosphohistidine intermediate" evidence="2">
    <location>
        <position position="14"/>
    </location>
</feature>
<dbReference type="InterPro" id="IPR029033">
    <property type="entry name" value="His_PPase_superfam"/>
</dbReference>
<dbReference type="EMBL" id="QJTE01000002">
    <property type="protein sequence ID" value="PYE84882.1"/>
    <property type="molecule type" value="Genomic_DNA"/>
</dbReference>